<dbReference type="OrthoDB" id="10689666at2759"/>
<feature type="non-terminal residue" evidence="1">
    <location>
        <position position="220"/>
    </location>
</feature>
<dbReference type="AlphaFoldDB" id="L7JQU7"/>
<reference evidence="1 2" key="1">
    <citation type="journal article" date="2012" name="PLoS Pathog.">
        <title>The genome of the obligate intracellular parasite Trachipleistophora hominis: new insights into microsporidian genome dynamics and reductive evolution.</title>
        <authorList>
            <person name="Heinz E."/>
            <person name="Williams T.A."/>
            <person name="Nakjang S."/>
            <person name="Noel C.J."/>
            <person name="Swan D.C."/>
            <person name="Goldberg A.V."/>
            <person name="Harris S.R."/>
            <person name="Weinmaier T."/>
            <person name="Markert S."/>
            <person name="Becher D."/>
            <person name="Bernhardt J."/>
            <person name="Dagan T."/>
            <person name="Hacker C."/>
            <person name="Lucocq J.M."/>
            <person name="Schweder T."/>
            <person name="Rattei T."/>
            <person name="Hall N."/>
            <person name="Hirt R.P."/>
            <person name="Embley T.M."/>
        </authorList>
    </citation>
    <scope>NUCLEOTIDE SEQUENCE [LARGE SCALE GENOMIC DNA]</scope>
</reference>
<organism evidence="1 2">
    <name type="scientific">Trachipleistophora hominis</name>
    <name type="common">Microsporidian parasite</name>
    <dbReference type="NCBI Taxonomy" id="72359"/>
    <lineage>
        <taxon>Eukaryota</taxon>
        <taxon>Fungi</taxon>
        <taxon>Fungi incertae sedis</taxon>
        <taxon>Microsporidia</taxon>
        <taxon>Pleistophoridae</taxon>
        <taxon>Trachipleistophora</taxon>
    </lineage>
</organism>
<accession>L7JQU7</accession>
<proteinExistence type="predicted"/>
<dbReference type="VEuPathDB" id="MicrosporidiaDB:THOM_3255"/>
<sequence>METSAGLVSVYLVSYLTHSENVRAERLRNRLNARIVEYQGRLNRHPMVSYIANSRPEYYVERAAGDTTSIASRFTLLEDKIRMFFAFLNGDDNIKALLQVLYFELYGCKTKLASNTVVDLYKKLDTVMNFEFADYTFCDMNWSIMPVDSAAIVESLLYFGQIPSFVNPKSGKYEMFFSSRAVGANYEIEDVYREQVFGHWLGTKKINCYNGIVPMLVSSV</sequence>
<gene>
    <name evidence="1" type="ORF">THOM_3255</name>
</gene>
<protein>
    <submittedName>
        <fullName evidence="1">Uncharacterized protein</fullName>
    </submittedName>
</protein>
<dbReference type="InParanoid" id="L7JQU7"/>
<keyword evidence="2" id="KW-1185">Reference proteome</keyword>
<evidence type="ECO:0000313" key="1">
    <source>
        <dbReference type="EMBL" id="ELQ73833.1"/>
    </source>
</evidence>
<name>L7JQU7_TRAHO</name>
<dbReference type="Proteomes" id="UP000011185">
    <property type="component" value="Unassembled WGS sequence"/>
</dbReference>
<dbReference type="EMBL" id="JH994101">
    <property type="protein sequence ID" value="ELQ73833.1"/>
    <property type="molecule type" value="Genomic_DNA"/>
</dbReference>
<evidence type="ECO:0000313" key="2">
    <source>
        <dbReference type="Proteomes" id="UP000011185"/>
    </source>
</evidence>
<dbReference type="HOGENOM" id="CLU_1256827_0_0_1"/>